<organism evidence="3 4">
    <name type="scientific">Aspergillus parasiticus (strain ATCC 56775 / NRRL 5862 / SRRC 143 / SU-1)</name>
    <dbReference type="NCBI Taxonomy" id="1403190"/>
    <lineage>
        <taxon>Eukaryota</taxon>
        <taxon>Fungi</taxon>
        <taxon>Dikarya</taxon>
        <taxon>Ascomycota</taxon>
        <taxon>Pezizomycotina</taxon>
        <taxon>Eurotiomycetes</taxon>
        <taxon>Eurotiomycetidae</taxon>
        <taxon>Eurotiales</taxon>
        <taxon>Aspergillaceae</taxon>
        <taxon>Aspergillus</taxon>
        <taxon>Aspergillus subgen. Circumdati</taxon>
    </lineage>
</organism>
<feature type="compositionally biased region" description="Polar residues" evidence="1">
    <location>
        <begin position="479"/>
        <end position="509"/>
    </location>
</feature>
<accession>A0A0F0IJD8</accession>
<evidence type="ECO:0000313" key="3">
    <source>
        <dbReference type="EMBL" id="KJK66852.1"/>
    </source>
</evidence>
<protein>
    <submittedName>
        <fullName evidence="3">Uncharacterized protein</fullName>
    </submittedName>
</protein>
<dbReference type="OrthoDB" id="4356069at2759"/>
<feature type="compositionally biased region" description="Low complexity" evidence="1">
    <location>
        <begin position="186"/>
        <end position="198"/>
    </location>
</feature>
<keyword evidence="2" id="KW-0812">Transmembrane</keyword>
<keyword evidence="2" id="KW-1133">Transmembrane helix</keyword>
<reference evidence="3 4" key="1">
    <citation type="submission" date="2015-02" db="EMBL/GenBank/DDBJ databases">
        <title>Draft genome sequence of Aspergillus parasiticus SU-1.</title>
        <authorList>
            <person name="Yu J."/>
            <person name="Fedorova N."/>
            <person name="Yin Y."/>
            <person name="Losada L."/>
            <person name="Zafar N."/>
            <person name="Taujale R."/>
            <person name="Ehrlich K.C."/>
            <person name="Bhatnagar D."/>
            <person name="Cleveland T.E."/>
            <person name="Bennett J.W."/>
            <person name="Nierman W.C."/>
        </authorList>
    </citation>
    <scope>NUCLEOTIDE SEQUENCE [LARGE SCALE GENOMIC DNA]</scope>
    <source>
        <strain evidence="4">ATCC 56775 / NRRL 5862 / SRRC 143 / SU-1</strain>
    </source>
</reference>
<dbReference type="Proteomes" id="UP000033540">
    <property type="component" value="Unassembled WGS sequence"/>
</dbReference>
<dbReference type="EMBL" id="JZEE01000231">
    <property type="protein sequence ID" value="KJK66852.1"/>
    <property type="molecule type" value="Genomic_DNA"/>
</dbReference>
<feature type="compositionally biased region" description="Basic and acidic residues" evidence="1">
    <location>
        <begin position="460"/>
        <end position="475"/>
    </location>
</feature>
<feature type="region of interest" description="Disordered" evidence="1">
    <location>
        <begin position="263"/>
        <end position="286"/>
    </location>
</feature>
<feature type="region of interest" description="Disordered" evidence="1">
    <location>
        <begin position="373"/>
        <end position="566"/>
    </location>
</feature>
<name>A0A0F0IJD8_ASPPU</name>
<keyword evidence="2" id="KW-0472">Membrane</keyword>
<evidence type="ECO:0000256" key="2">
    <source>
        <dbReference type="SAM" id="Phobius"/>
    </source>
</evidence>
<comment type="caution">
    <text evidence="3">The sequence shown here is derived from an EMBL/GenBank/DDBJ whole genome shotgun (WGS) entry which is preliminary data.</text>
</comment>
<sequence>MFLPLCRRSLMPRSSDPATDQIIIGVVLGCVAAIAITAGILFFLFKKRRWDRIRQYEEDMLVMQAPMGYTPQGCPSGNQGMERPRPYSSMYSYSQLREQNHTHARGRLSGDTPPPAYTTIPAYDPSKYQAISQLPPSVKINRPTQVDPVGMFEERPFSFIRGVEQQYTGAAETQRSSSQAEQRGLSLESSRSMNSDSSTTNFSRPLEGAQSLRRPKPVLSSHDRPSFPEPVTIVSRCAVFEDPSVAKGDRSVGLQLLVLCQPPPEGDRGGANQTAGPKTRPLLAPNLPWNPPVDGLSFRKTFPLPPVQRDMQLSFDGRRKRKLSSELHSRWGDVAITYPNAGSWSQYEQSPVGTHNSIPVKMLDHCRRYGSLDSLDRHGHTSTLPSGNFKERTSSTDSAMTMPTGHYDAKLRGRSKKKAPPPSPIVGHKAHPTVRDGFDESSADEEEDSISGLHSPKGRYPRDRSRTKSREDSDAYSRASKSPPLSVTSRMRHFSLQSTTTEPTASIPATSSSRHTSYTSSIPSVPSEDPRLGHRPSPRDTKFMHRPKPAPVAEQELVPSYDDLYG</sequence>
<evidence type="ECO:0000313" key="4">
    <source>
        <dbReference type="Proteomes" id="UP000033540"/>
    </source>
</evidence>
<feature type="compositionally biased region" description="Basic and acidic residues" evidence="1">
    <location>
        <begin position="528"/>
        <end position="543"/>
    </location>
</feature>
<feature type="compositionally biased region" description="Acidic residues" evidence="1">
    <location>
        <begin position="439"/>
        <end position="449"/>
    </location>
</feature>
<gene>
    <name evidence="3" type="ORF">P875_00127795</name>
</gene>
<evidence type="ECO:0000256" key="1">
    <source>
        <dbReference type="SAM" id="MobiDB-lite"/>
    </source>
</evidence>
<proteinExistence type="predicted"/>
<dbReference type="AlphaFoldDB" id="A0A0F0IJD8"/>
<feature type="transmembrane region" description="Helical" evidence="2">
    <location>
        <begin position="22"/>
        <end position="45"/>
    </location>
</feature>
<feature type="compositionally biased region" description="Polar residues" evidence="1">
    <location>
        <begin position="168"/>
        <end position="181"/>
    </location>
</feature>
<feature type="region of interest" description="Disordered" evidence="1">
    <location>
        <begin position="168"/>
        <end position="227"/>
    </location>
</feature>
<feature type="compositionally biased region" description="Low complexity" evidence="1">
    <location>
        <begin position="510"/>
        <end position="524"/>
    </location>
</feature>